<evidence type="ECO:0000313" key="14">
    <source>
        <dbReference type="EMBL" id="KAA8885044.1"/>
    </source>
</evidence>
<dbReference type="SUPFAM" id="SSF52402">
    <property type="entry name" value="Adenine nucleotide alpha hydrolases-like"/>
    <property type="match status" value="1"/>
</dbReference>
<feature type="site" description="Interaction with tRNA" evidence="10">
    <location>
        <position position="333"/>
    </location>
</feature>
<feature type="region of interest" description="Disordered" evidence="11">
    <location>
        <begin position="352"/>
        <end position="374"/>
    </location>
</feature>
<dbReference type="InterPro" id="IPR046885">
    <property type="entry name" value="MnmA-like_C"/>
</dbReference>
<dbReference type="Gene3D" id="2.40.30.10">
    <property type="entry name" value="Translation factors"/>
    <property type="match status" value="1"/>
</dbReference>
<evidence type="ECO:0000256" key="1">
    <source>
        <dbReference type="ARBA" id="ARBA00022490"/>
    </source>
</evidence>
<dbReference type="OrthoDB" id="9800696at2"/>
<dbReference type="PANTHER" id="PTHR11933">
    <property type="entry name" value="TRNA 5-METHYLAMINOMETHYL-2-THIOURIDYLATE -METHYLTRANSFERASE"/>
    <property type="match status" value="1"/>
</dbReference>
<feature type="active site" description="Cysteine persulfide intermediate" evidence="10">
    <location>
        <position position="193"/>
    </location>
</feature>
<dbReference type="CDD" id="cd01998">
    <property type="entry name" value="MnmA_TRMU-like"/>
    <property type="match status" value="1"/>
</dbReference>
<evidence type="ECO:0000256" key="3">
    <source>
        <dbReference type="ARBA" id="ARBA00022679"/>
    </source>
</evidence>
<keyword evidence="5 10" id="KW-0547">Nucleotide-binding</keyword>
<dbReference type="HAMAP" id="MF_00144">
    <property type="entry name" value="tRNA_thiouridyl_MnmA"/>
    <property type="match status" value="1"/>
</dbReference>
<dbReference type="Pfam" id="PF03054">
    <property type="entry name" value="tRNA_Me_trans"/>
    <property type="match status" value="1"/>
</dbReference>
<evidence type="ECO:0000256" key="7">
    <source>
        <dbReference type="ARBA" id="ARBA00022884"/>
    </source>
</evidence>
<evidence type="ECO:0000256" key="4">
    <source>
        <dbReference type="ARBA" id="ARBA00022694"/>
    </source>
</evidence>
<keyword evidence="15" id="KW-1185">Reference proteome</keyword>
<evidence type="ECO:0000259" key="13">
    <source>
        <dbReference type="Pfam" id="PF20259"/>
    </source>
</evidence>
<dbReference type="Proteomes" id="UP000323876">
    <property type="component" value="Unassembled WGS sequence"/>
</dbReference>
<dbReference type="InterPro" id="IPR046884">
    <property type="entry name" value="MnmA-like_central"/>
</dbReference>
<comment type="similarity">
    <text evidence="10">Belongs to the MnmA/TRMU family.</text>
</comment>
<feature type="binding site" evidence="10">
    <location>
        <begin position="6"/>
        <end position="13"/>
    </location>
    <ligand>
        <name>ATP</name>
        <dbReference type="ChEBI" id="CHEBI:30616"/>
    </ligand>
</feature>
<evidence type="ECO:0000256" key="5">
    <source>
        <dbReference type="ARBA" id="ARBA00022741"/>
    </source>
</evidence>
<dbReference type="GO" id="GO:0005524">
    <property type="term" value="F:ATP binding"/>
    <property type="evidence" value="ECO:0007669"/>
    <property type="project" value="UniProtKB-KW"/>
</dbReference>
<dbReference type="AlphaFoldDB" id="A0A5N0EA41"/>
<evidence type="ECO:0000256" key="11">
    <source>
        <dbReference type="SAM" id="MobiDB-lite"/>
    </source>
</evidence>
<evidence type="ECO:0000256" key="10">
    <source>
        <dbReference type="HAMAP-Rule" id="MF_00144"/>
    </source>
</evidence>
<comment type="function">
    <text evidence="10">Catalyzes the 2-thiolation of uridine at the wobble position (U34) of tRNA, leading to the formation of s(2)U34.</text>
</comment>
<dbReference type="GO" id="GO:0002143">
    <property type="term" value="P:tRNA wobble position uridine thiolation"/>
    <property type="evidence" value="ECO:0007669"/>
    <property type="project" value="TreeGrafter"/>
</dbReference>
<dbReference type="FunFam" id="3.40.50.620:FF:000057">
    <property type="entry name" value="tRNA-specific 2-thiouridylase MnmA"/>
    <property type="match status" value="1"/>
</dbReference>
<accession>A0A5N0EA41</accession>
<dbReference type="EC" id="2.8.1.13" evidence="10"/>
<organism evidence="14 15">
    <name type="scientific">Nocardia colli</name>
    <dbReference type="NCBI Taxonomy" id="2545717"/>
    <lineage>
        <taxon>Bacteria</taxon>
        <taxon>Bacillati</taxon>
        <taxon>Actinomycetota</taxon>
        <taxon>Actinomycetes</taxon>
        <taxon>Mycobacteriales</taxon>
        <taxon>Nocardiaceae</taxon>
        <taxon>Nocardia</taxon>
    </lineage>
</organism>
<evidence type="ECO:0000313" key="15">
    <source>
        <dbReference type="Proteomes" id="UP000323876"/>
    </source>
</evidence>
<comment type="caution">
    <text evidence="14">The sequence shown here is derived from an EMBL/GenBank/DDBJ whole genome shotgun (WGS) entry which is preliminary data.</text>
</comment>
<feature type="region of interest" description="Interaction with tRNA" evidence="10">
    <location>
        <begin position="143"/>
        <end position="145"/>
    </location>
</feature>
<evidence type="ECO:0000256" key="6">
    <source>
        <dbReference type="ARBA" id="ARBA00022840"/>
    </source>
</evidence>
<evidence type="ECO:0000256" key="2">
    <source>
        <dbReference type="ARBA" id="ARBA00022555"/>
    </source>
</evidence>
<dbReference type="InterPro" id="IPR004506">
    <property type="entry name" value="MnmA-like"/>
</dbReference>
<dbReference type="NCBIfam" id="NF001138">
    <property type="entry name" value="PRK00143.1"/>
    <property type="match status" value="1"/>
</dbReference>
<dbReference type="Pfam" id="PF20258">
    <property type="entry name" value="tRNA_Me_trans_C"/>
    <property type="match status" value="1"/>
</dbReference>
<feature type="domain" description="tRNA-specific 2-thiouridylase MnmA-like C-terminal" evidence="12">
    <location>
        <begin position="279"/>
        <end position="353"/>
    </location>
</feature>
<feature type="domain" description="tRNA-specific 2-thiouridylase MnmA-like central" evidence="13">
    <location>
        <begin position="202"/>
        <end position="267"/>
    </location>
</feature>
<keyword evidence="3 10" id="KW-0808">Transferase</keyword>
<keyword evidence="6 10" id="KW-0067">ATP-binding</keyword>
<protein>
    <recommendedName>
        <fullName evidence="10">tRNA-specific 2-thiouridylase MnmA</fullName>
        <ecNumber evidence="10">2.8.1.13</ecNumber>
    </recommendedName>
</protein>
<dbReference type="Pfam" id="PF20259">
    <property type="entry name" value="tRNA_Me_trans_M"/>
    <property type="match status" value="1"/>
</dbReference>
<dbReference type="Gene3D" id="2.30.30.280">
    <property type="entry name" value="Adenine nucleotide alpha hydrolases-like domains"/>
    <property type="match status" value="1"/>
</dbReference>
<feature type="binding site" evidence="10">
    <location>
        <position position="32"/>
    </location>
    <ligand>
        <name>ATP</name>
        <dbReference type="ChEBI" id="CHEBI:30616"/>
    </ligand>
</feature>
<evidence type="ECO:0000256" key="8">
    <source>
        <dbReference type="ARBA" id="ARBA00023157"/>
    </source>
</evidence>
<evidence type="ECO:0000256" key="9">
    <source>
        <dbReference type="ARBA" id="ARBA00051542"/>
    </source>
</evidence>
<dbReference type="RefSeq" id="WP_150405412.1">
    <property type="nucleotide sequence ID" value="NZ_VXLC01000016.1"/>
</dbReference>
<comment type="caution">
    <text evidence="10">Lacks conserved residue(s) required for the propagation of feature annotation.</text>
</comment>
<keyword evidence="1 10" id="KW-0963">Cytoplasm</keyword>
<name>A0A5N0EA41_9NOCA</name>
<sequence length="374" mass="38677">MRVLAAMSGGVDSAVAAARAVDAGHEVVGVHLALSASPGTLRTGSRGCCSKEDAGDARRAADVLGIPFYVWDFADRFKEDVIDDFVAAYAAGETPNPCLRCNEKIKFSALADRALALGFDAVVTGHYARLDDGVLRRAVDADKDQSYVLAVLNAQQLSRAMFPVGDTPKPQIREEAAERGLAVANKPDSHDICFIPSGDTQAFLGAKIGIRPGAVVDADGQKLADHEGVHGFTIGQRKGLGLPGPAADGKPRYVTGIDPDSGTVRVGSVEDLQVWTVEAERAIWTSGVTPEGPIECVAQVRAHGGMASAVAEAVGDGLIVRLREPLTGVARGQAVVLYRPDELGDLVIGSGTISGTGGSGSAPVGSDAESAATR</sequence>
<dbReference type="InterPro" id="IPR023382">
    <property type="entry name" value="MnmA-like_central_sf"/>
</dbReference>
<gene>
    <name evidence="10 14" type="primary">mnmA</name>
    <name evidence="14" type="ORF">F3087_29790</name>
</gene>
<feature type="site" description="Interaction with tRNA" evidence="10">
    <location>
        <position position="126"/>
    </location>
</feature>
<dbReference type="GO" id="GO:0005737">
    <property type="term" value="C:cytoplasm"/>
    <property type="evidence" value="ECO:0007669"/>
    <property type="project" value="UniProtKB-SubCell"/>
</dbReference>
<dbReference type="PANTHER" id="PTHR11933:SF5">
    <property type="entry name" value="MITOCHONDRIAL TRNA-SPECIFIC 2-THIOURIDYLASE 1"/>
    <property type="match status" value="1"/>
</dbReference>
<keyword evidence="8" id="KW-1015">Disulfide bond</keyword>
<keyword evidence="2 10" id="KW-0820">tRNA-binding</keyword>
<comment type="catalytic activity">
    <reaction evidence="9 10">
        <text>S-sulfanyl-L-cysteinyl-[protein] + uridine(34) in tRNA + AH2 + ATP = 2-thiouridine(34) in tRNA + L-cysteinyl-[protein] + A + AMP + diphosphate + H(+)</text>
        <dbReference type="Rhea" id="RHEA:47032"/>
        <dbReference type="Rhea" id="RHEA-COMP:10131"/>
        <dbReference type="Rhea" id="RHEA-COMP:11726"/>
        <dbReference type="Rhea" id="RHEA-COMP:11727"/>
        <dbReference type="Rhea" id="RHEA-COMP:11728"/>
        <dbReference type="ChEBI" id="CHEBI:13193"/>
        <dbReference type="ChEBI" id="CHEBI:15378"/>
        <dbReference type="ChEBI" id="CHEBI:17499"/>
        <dbReference type="ChEBI" id="CHEBI:29950"/>
        <dbReference type="ChEBI" id="CHEBI:30616"/>
        <dbReference type="ChEBI" id="CHEBI:33019"/>
        <dbReference type="ChEBI" id="CHEBI:61963"/>
        <dbReference type="ChEBI" id="CHEBI:65315"/>
        <dbReference type="ChEBI" id="CHEBI:87170"/>
        <dbReference type="ChEBI" id="CHEBI:456215"/>
        <dbReference type="EC" id="2.8.1.13"/>
    </reaction>
</comment>
<feature type="binding site" evidence="10">
    <location>
        <position position="125"/>
    </location>
    <ligand>
        <name>ATP</name>
        <dbReference type="ChEBI" id="CHEBI:30616"/>
    </ligand>
</feature>
<keyword evidence="4 10" id="KW-0819">tRNA processing</keyword>
<comment type="subcellular location">
    <subcellularLocation>
        <location evidence="10">Cytoplasm</location>
    </subcellularLocation>
</comment>
<reference evidence="14 15" key="1">
    <citation type="submission" date="2019-09" db="EMBL/GenBank/DDBJ databases">
        <authorList>
            <person name="Wang X."/>
        </authorList>
    </citation>
    <scope>NUCLEOTIDE SEQUENCE [LARGE SCALE GENOMIC DNA]</scope>
    <source>
        <strain evidence="14 15">CICC 11023</strain>
    </source>
</reference>
<dbReference type="NCBIfam" id="TIGR00420">
    <property type="entry name" value="trmU"/>
    <property type="match status" value="1"/>
</dbReference>
<feature type="active site" description="Nucleophile" evidence="10">
    <location>
        <position position="101"/>
    </location>
</feature>
<proteinExistence type="inferred from homology"/>
<dbReference type="EMBL" id="VXLC01000016">
    <property type="protein sequence ID" value="KAA8885044.1"/>
    <property type="molecule type" value="Genomic_DNA"/>
</dbReference>
<dbReference type="InterPro" id="IPR014729">
    <property type="entry name" value="Rossmann-like_a/b/a_fold"/>
</dbReference>
<dbReference type="GO" id="GO:0103016">
    <property type="term" value="F:tRNA-uridine 2-sulfurtransferase activity"/>
    <property type="evidence" value="ECO:0007669"/>
    <property type="project" value="UniProtKB-EC"/>
</dbReference>
<dbReference type="GO" id="GO:0000049">
    <property type="term" value="F:tRNA binding"/>
    <property type="evidence" value="ECO:0007669"/>
    <property type="project" value="UniProtKB-KW"/>
</dbReference>
<evidence type="ECO:0000259" key="12">
    <source>
        <dbReference type="Pfam" id="PF20258"/>
    </source>
</evidence>
<dbReference type="Gene3D" id="3.40.50.620">
    <property type="entry name" value="HUPs"/>
    <property type="match status" value="1"/>
</dbReference>
<keyword evidence="7 10" id="KW-0694">RNA-binding</keyword>